<evidence type="ECO:0000259" key="4">
    <source>
        <dbReference type="PROSITE" id="PS51000"/>
    </source>
</evidence>
<dbReference type="Pfam" id="PF08279">
    <property type="entry name" value="HTH_11"/>
    <property type="match status" value="1"/>
</dbReference>
<dbReference type="PROSITE" id="PS00894">
    <property type="entry name" value="HTH_DEOR_1"/>
    <property type="match status" value="1"/>
</dbReference>
<dbReference type="InterPro" id="IPR051534">
    <property type="entry name" value="CBASS_pafABC_assoc_protein"/>
</dbReference>
<evidence type="ECO:0000256" key="1">
    <source>
        <dbReference type="ARBA" id="ARBA00023015"/>
    </source>
</evidence>
<dbReference type="PROSITE" id="PS51000">
    <property type="entry name" value="HTH_DEOR_2"/>
    <property type="match status" value="1"/>
</dbReference>
<keyword evidence="3" id="KW-0804">Transcription</keyword>
<dbReference type="InterPro" id="IPR001034">
    <property type="entry name" value="DeoR_HTH"/>
</dbReference>
<accession>A0ABT4T4F5</accession>
<dbReference type="RefSeq" id="WP_271278382.1">
    <property type="nucleotide sequence ID" value="NZ_JAPNUD010000095.1"/>
</dbReference>
<proteinExistence type="predicted"/>
<dbReference type="InterPro" id="IPR018356">
    <property type="entry name" value="Tscrpt_reg_HTH_DeoR_CS"/>
</dbReference>
<dbReference type="PANTHER" id="PTHR34580:SF3">
    <property type="entry name" value="PROTEIN PAFB"/>
    <property type="match status" value="1"/>
</dbReference>
<dbReference type="PANTHER" id="PTHR34580">
    <property type="match status" value="1"/>
</dbReference>
<evidence type="ECO:0000256" key="3">
    <source>
        <dbReference type="ARBA" id="ARBA00023163"/>
    </source>
</evidence>
<feature type="domain" description="HTH deoR-type" evidence="4">
    <location>
        <begin position="4"/>
        <end position="70"/>
    </location>
</feature>
<keyword evidence="2" id="KW-0238">DNA-binding</keyword>
<dbReference type="InterPro" id="IPR036390">
    <property type="entry name" value="WH_DNA-bd_sf"/>
</dbReference>
<dbReference type="PROSITE" id="PS52050">
    <property type="entry name" value="WYL"/>
    <property type="match status" value="1"/>
</dbReference>
<protein>
    <submittedName>
        <fullName evidence="5">YafY family protein</fullName>
    </submittedName>
</protein>
<organism evidence="5 6">
    <name type="scientific">Nonomuraea ferruginea</name>
    <dbReference type="NCBI Taxonomy" id="46174"/>
    <lineage>
        <taxon>Bacteria</taxon>
        <taxon>Bacillati</taxon>
        <taxon>Actinomycetota</taxon>
        <taxon>Actinomycetes</taxon>
        <taxon>Streptosporangiales</taxon>
        <taxon>Streptosporangiaceae</taxon>
        <taxon>Nonomuraea</taxon>
    </lineage>
</organism>
<dbReference type="SMART" id="SM00420">
    <property type="entry name" value="HTH_DEOR"/>
    <property type="match status" value="1"/>
</dbReference>
<reference evidence="5 6" key="1">
    <citation type="submission" date="2022-11" db="EMBL/GenBank/DDBJ databases">
        <title>Nonomuraea corallina sp. nov., a new species of the genus Nonomuraea isolated from sea side sediment in Thai sea.</title>
        <authorList>
            <person name="Ngamcharungchit C."/>
            <person name="Matsumoto A."/>
            <person name="Suriyachadkun C."/>
            <person name="Panbangred W."/>
            <person name="Inahashi Y."/>
            <person name="Intra B."/>
        </authorList>
    </citation>
    <scope>NUCLEOTIDE SEQUENCE [LARGE SCALE GENOMIC DNA]</scope>
    <source>
        <strain evidence="5 6">DSM 43553</strain>
    </source>
</reference>
<sequence length="325" mass="35676">MPDTTARALALLNLLQTHRHWTGPELADRLGVSRRTVRRDVERLRDLGYRIESVPGMAGGYRLEPGGVMPPLLLTDEEAVAMAAGLRLAATRQLTDGADTTIRALAKLERVLPAALRERVNALAAAVRPAGTGPGSGVSPAVLTELALACRDHERVRFAHVSRPGPSSRQVEPHHLAPSERHWYLLCWDLDRDGWRTFRIDRIAGVRRTGAFFEPRPLSHRQVAEFVAVASSWGKQATDATATMRMPIERLRDLFGEWAQGAEPGDAGTTVWPVGGADFRDTMYALSWIPAGVAYTVDLPDPARSELREALGRMLRALETPPEAP</sequence>
<dbReference type="InterPro" id="IPR013196">
    <property type="entry name" value="HTH_11"/>
</dbReference>
<name>A0ABT4T4F5_9ACTN</name>
<comment type="caution">
    <text evidence="5">The sequence shown here is derived from an EMBL/GenBank/DDBJ whole genome shotgun (WGS) entry which is preliminary data.</text>
</comment>
<dbReference type="EMBL" id="JAPNUD010000095">
    <property type="protein sequence ID" value="MDA0644379.1"/>
    <property type="molecule type" value="Genomic_DNA"/>
</dbReference>
<dbReference type="InterPro" id="IPR036388">
    <property type="entry name" value="WH-like_DNA-bd_sf"/>
</dbReference>
<evidence type="ECO:0000313" key="5">
    <source>
        <dbReference type="EMBL" id="MDA0644379.1"/>
    </source>
</evidence>
<dbReference type="Proteomes" id="UP001212498">
    <property type="component" value="Unassembled WGS sequence"/>
</dbReference>
<keyword evidence="1" id="KW-0805">Transcription regulation</keyword>
<evidence type="ECO:0000256" key="2">
    <source>
        <dbReference type="ARBA" id="ARBA00023125"/>
    </source>
</evidence>
<dbReference type="Pfam" id="PF13280">
    <property type="entry name" value="WYL"/>
    <property type="match status" value="1"/>
</dbReference>
<evidence type="ECO:0000313" key="6">
    <source>
        <dbReference type="Proteomes" id="UP001212498"/>
    </source>
</evidence>
<dbReference type="InterPro" id="IPR026881">
    <property type="entry name" value="WYL_dom"/>
</dbReference>
<dbReference type="Gene3D" id="1.10.10.10">
    <property type="entry name" value="Winged helix-like DNA-binding domain superfamily/Winged helix DNA-binding domain"/>
    <property type="match status" value="1"/>
</dbReference>
<keyword evidence="6" id="KW-1185">Reference proteome</keyword>
<dbReference type="SUPFAM" id="SSF46785">
    <property type="entry name" value="Winged helix' DNA-binding domain"/>
    <property type="match status" value="1"/>
</dbReference>
<gene>
    <name evidence="5" type="ORF">OUY24_27440</name>
</gene>